<keyword evidence="1" id="KW-1133">Transmembrane helix</keyword>
<name>A0A9X2ZYW0_9PSEU</name>
<accession>A0A9X2ZYW0</accession>
<dbReference type="AlphaFoldDB" id="A0A9X2ZYW0"/>
<evidence type="ECO:0000313" key="2">
    <source>
        <dbReference type="EMBL" id="MCS7475288.1"/>
    </source>
</evidence>
<dbReference type="RefSeq" id="WP_259620811.1">
    <property type="nucleotide sequence ID" value="NZ_JANYMP010000001.1"/>
</dbReference>
<sequence length="181" mass="19841">MTVSTRTRALWFSTAVAAGVGGLLGGGLWELGTLRLVFVAGVGAFFGVLFALGWITRPVAAAPSPVVRQATAGFPPAPGRSDPVRLPERQAAVEKQGWWERDSLPTPVPKEMPGRQEFDARRARIAQCPHCAGFELDVHRVERGYAFRCRNAKCCHRWEWELGTAWPAVVVRRNLTGRPPG</sequence>
<evidence type="ECO:0000256" key="1">
    <source>
        <dbReference type="SAM" id="Phobius"/>
    </source>
</evidence>
<dbReference type="Proteomes" id="UP001141259">
    <property type="component" value="Unassembled WGS sequence"/>
</dbReference>
<proteinExistence type="predicted"/>
<keyword evidence="3" id="KW-1185">Reference proteome</keyword>
<reference evidence="2" key="1">
    <citation type="submission" date="2022-08" db="EMBL/GenBank/DDBJ databases">
        <authorList>
            <person name="Tistechok S."/>
            <person name="Samborskyy M."/>
            <person name="Roman I."/>
        </authorList>
    </citation>
    <scope>NUCLEOTIDE SEQUENCE</scope>
    <source>
        <strain evidence="2">DSM 103496</strain>
    </source>
</reference>
<dbReference type="EMBL" id="JANYMP010000001">
    <property type="protein sequence ID" value="MCS7475288.1"/>
    <property type="molecule type" value="Genomic_DNA"/>
</dbReference>
<keyword evidence="1" id="KW-0812">Transmembrane</keyword>
<keyword evidence="1" id="KW-0472">Membrane</keyword>
<comment type="caution">
    <text evidence="2">The sequence shown here is derived from an EMBL/GenBank/DDBJ whole genome shotgun (WGS) entry which is preliminary data.</text>
</comment>
<organism evidence="2 3">
    <name type="scientific">Umezawaea endophytica</name>
    <dbReference type="NCBI Taxonomy" id="1654476"/>
    <lineage>
        <taxon>Bacteria</taxon>
        <taxon>Bacillati</taxon>
        <taxon>Actinomycetota</taxon>
        <taxon>Actinomycetes</taxon>
        <taxon>Pseudonocardiales</taxon>
        <taxon>Pseudonocardiaceae</taxon>
        <taxon>Umezawaea</taxon>
    </lineage>
</organism>
<evidence type="ECO:0000313" key="3">
    <source>
        <dbReference type="Proteomes" id="UP001141259"/>
    </source>
</evidence>
<protein>
    <submittedName>
        <fullName evidence="2">Uncharacterized protein</fullName>
    </submittedName>
</protein>
<feature type="transmembrane region" description="Helical" evidence="1">
    <location>
        <begin position="9"/>
        <end position="29"/>
    </location>
</feature>
<feature type="transmembrane region" description="Helical" evidence="1">
    <location>
        <begin position="35"/>
        <end position="55"/>
    </location>
</feature>
<gene>
    <name evidence="2" type="ORF">NZH93_00350</name>
</gene>